<gene>
    <name evidence="3" type="ORF">ACFS6H_14865</name>
</gene>
<organism evidence="3 4">
    <name type="scientific">Terrimonas rubra</name>
    <dbReference type="NCBI Taxonomy" id="1035890"/>
    <lineage>
        <taxon>Bacteria</taxon>
        <taxon>Pseudomonadati</taxon>
        <taxon>Bacteroidota</taxon>
        <taxon>Chitinophagia</taxon>
        <taxon>Chitinophagales</taxon>
        <taxon>Chitinophagaceae</taxon>
        <taxon>Terrimonas</taxon>
    </lineage>
</organism>
<feature type="compositionally biased region" description="Basic and acidic residues" evidence="1">
    <location>
        <begin position="296"/>
        <end position="314"/>
    </location>
</feature>
<keyword evidence="4" id="KW-1185">Reference proteome</keyword>
<feature type="region of interest" description="Disordered" evidence="1">
    <location>
        <begin position="226"/>
        <end position="314"/>
    </location>
</feature>
<keyword evidence="2" id="KW-0472">Membrane</keyword>
<dbReference type="Proteomes" id="UP001597511">
    <property type="component" value="Unassembled WGS sequence"/>
</dbReference>
<feature type="compositionally biased region" description="Polar residues" evidence="1">
    <location>
        <begin position="392"/>
        <end position="406"/>
    </location>
</feature>
<name>A0ABW6A6L1_9BACT</name>
<accession>A0ABW6A6L1</accession>
<evidence type="ECO:0008006" key="5">
    <source>
        <dbReference type="Google" id="ProtNLM"/>
    </source>
</evidence>
<feature type="compositionally biased region" description="Polar residues" evidence="1">
    <location>
        <begin position="363"/>
        <end position="382"/>
    </location>
</feature>
<feature type="transmembrane region" description="Helical" evidence="2">
    <location>
        <begin position="196"/>
        <end position="218"/>
    </location>
</feature>
<evidence type="ECO:0000313" key="3">
    <source>
        <dbReference type="EMBL" id="MFD2921004.1"/>
    </source>
</evidence>
<reference evidence="4" key="1">
    <citation type="journal article" date="2019" name="Int. J. Syst. Evol. Microbiol.">
        <title>The Global Catalogue of Microorganisms (GCM) 10K type strain sequencing project: providing services to taxonomists for standard genome sequencing and annotation.</title>
        <authorList>
            <consortium name="The Broad Institute Genomics Platform"/>
            <consortium name="The Broad Institute Genome Sequencing Center for Infectious Disease"/>
            <person name="Wu L."/>
            <person name="Ma J."/>
        </authorList>
    </citation>
    <scope>NUCLEOTIDE SEQUENCE [LARGE SCALE GENOMIC DNA]</scope>
    <source>
        <strain evidence="4">KCTC 23299</strain>
    </source>
</reference>
<feature type="compositionally biased region" description="Basic and acidic residues" evidence="1">
    <location>
        <begin position="352"/>
        <end position="362"/>
    </location>
</feature>
<dbReference type="EMBL" id="JBHUOZ010000003">
    <property type="protein sequence ID" value="MFD2921004.1"/>
    <property type="molecule type" value="Genomic_DNA"/>
</dbReference>
<sequence length="494" mass="55122">MLTYILLRDNREQGPMRLEDLLDIGLKPYDLVWVPGKSAAWRYPSEIEELKAYAPAVEEQPFDRFYKKENETTVTKQTDEPIAPQNTVVTPAVKTRFVAVTMPAGQQKTVMPKKVTEKPIAAKQEQPDYDEYKAYMPASVQQQAAEKKVVTQTVYEQLMAGESHITTQAEKIASYTERYEQTYHQRKNRWNKKALLIKYGKIAAITVIVLGIGVIFAFNVGKPETNPNVLADNSVATTLPDNNIEPVTNESNTPPVTPPEEEQPIAENNAPPPVVQQAPVSIKEKMPKEPAPVIKTSDKKPDLSKPVNDKKGLDLSRAGSAKAILDKQPMATTLDTRDAFAYETYTTANNGERSRKVRDNETAVKTNDNNNNTSQAKTNSNPFYKGPEEKTVVSNNTPSENNMSSHSDVKVVANEYKVVPFGGIRNLQLTVQNRSGEALEKVVVDVEYKKRDGGVFKTKTVEFKNIAPKSSSVLKLDDTNRGVDVAYHIRKVVR</sequence>
<feature type="region of interest" description="Disordered" evidence="1">
    <location>
        <begin position="351"/>
        <end position="406"/>
    </location>
</feature>
<evidence type="ECO:0000313" key="4">
    <source>
        <dbReference type="Proteomes" id="UP001597511"/>
    </source>
</evidence>
<keyword evidence="2" id="KW-0812">Transmembrane</keyword>
<dbReference type="RefSeq" id="WP_386100462.1">
    <property type="nucleotide sequence ID" value="NZ_JBHUOZ010000003.1"/>
</dbReference>
<evidence type="ECO:0000256" key="2">
    <source>
        <dbReference type="SAM" id="Phobius"/>
    </source>
</evidence>
<comment type="caution">
    <text evidence="3">The sequence shown here is derived from an EMBL/GenBank/DDBJ whole genome shotgun (WGS) entry which is preliminary data.</text>
</comment>
<proteinExistence type="predicted"/>
<evidence type="ECO:0000256" key="1">
    <source>
        <dbReference type="SAM" id="MobiDB-lite"/>
    </source>
</evidence>
<keyword evidence="2" id="KW-1133">Transmembrane helix</keyword>
<protein>
    <recommendedName>
        <fullName evidence="5">GYF domain-containing protein</fullName>
    </recommendedName>
</protein>